<dbReference type="SUPFAM" id="SSF81301">
    <property type="entry name" value="Nucleotidyltransferase"/>
    <property type="match status" value="1"/>
</dbReference>
<accession>A0A1G1X7D6</accession>
<comment type="caution">
    <text evidence="11">The sequence shown here is derived from an EMBL/GenBank/DDBJ whole genome shotgun (WGS) entry which is preliminary data.</text>
</comment>
<evidence type="ECO:0000256" key="5">
    <source>
        <dbReference type="ARBA" id="ARBA00022723"/>
    </source>
</evidence>
<dbReference type="InterPro" id="IPR052038">
    <property type="entry name" value="Type-VII_TA_antitoxin"/>
</dbReference>
<dbReference type="InterPro" id="IPR043519">
    <property type="entry name" value="NT_sf"/>
</dbReference>
<keyword evidence="2" id="KW-1277">Toxin-antitoxin system</keyword>
<organism evidence="11 12">
    <name type="scientific">Candidatus Andersenbacteria bacterium RIFCSPHIGHO2_12_FULL_45_11</name>
    <dbReference type="NCBI Taxonomy" id="1797281"/>
    <lineage>
        <taxon>Bacteria</taxon>
        <taxon>Candidatus Anderseniibacteriota</taxon>
    </lineage>
</organism>
<dbReference type="PANTHER" id="PTHR33571:SF14">
    <property type="entry name" value="PROTEIN ADENYLYLTRANSFERASE MJ0435-RELATED"/>
    <property type="match status" value="1"/>
</dbReference>
<keyword evidence="5" id="KW-0479">Metal-binding</keyword>
<keyword evidence="3" id="KW-0808">Transferase</keyword>
<protein>
    <recommendedName>
        <fullName evidence="10">Polymerase nucleotidyl transferase domain-containing protein</fullName>
    </recommendedName>
</protein>
<proteinExistence type="inferred from homology"/>
<evidence type="ECO:0000259" key="10">
    <source>
        <dbReference type="Pfam" id="PF01909"/>
    </source>
</evidence>
<name>A0A1G1X7D6_9BACT</name>
<evidence type="ECO:0000256" key="4">
    <source>
        <dbReference type="ARBA" id="ARBA00022695"/>
    </source>
</evidence>
<evidence type="ECO:0000256" key="3">
    <source>
        <dbReference type="ARBA" id="ARBA00022679"/>
    </source>
</evidence>
<dbReference type="CDD" id="cd05403">
    <property type="entry name" value="NT_KNTase_like"/>
    <property type="match status" value="1"/>
</dbReference>
<dbReference type="EMBL" id="MHHR01000002">
    <property type="protein sequence ID" value="OGY35257.1"/>
    <property type="molecule type" value="Genomic_DNA"/>
</dbReference>
<dbReference type="InterPro" id="IPR002934">
    <property type="entry name" value="Polymerase_NTP_transf_dom"/>
</dbReference>
<comment type="cofactor">
    <cofactor evidence="1">
        <name>Mg(2+)</name>
        <dbReference type="ChEBI" id="CHEBI:18420"/>
    </cofactor>
</comment>
<evidence type="ECO:0000256" key="7">
    <source>
        <dbReference type="ARBA" id="ARBA00022840"/>
    </source>
</evidence>
<evidence type="ECO:0000313" key="12">
    <source>
        <dbReference type="Proteomes" id="UP000177528"/>
    </source>
</evidence>
<dbReference type="AlphaFoldDB" id="A0A1G1X7D6"/>
<keyword evidence="6" id="KW-0547">Nucleotide-binding</keyword>
<dbReference type="Gene3D" id="3.30.460.10">
    <property type="entry name" value="Beta Polymerase, domain 2"/>
    <property type="match status" value="1"/>
</dbReference>
<dbReference type="Pfam" id="PF01909">
    <property type="entry name" value="NTP_transf_2"/>
    <property type="match status" value="1"/>
</dbReference>
<evidence type="ECO:0000256" key="8">
    <source>
        <dbReference type="ARBA" id="ARBA00022842"/>
    </source>
</evidence>
<dbReference type="GO" id="GO:0016779">
    <property type="term" value="F:nucleotidyltransferase activity"/>
    <property type="evidence" value="ECO:0007669"/>
    <property type="project" value="UniProtKB-KW"/>
</dbReference>
<dbReference type="GO" id="GO:0005524">
    <property type="term" value="F:ATP binding"/>
    <property type="evidence" value="ECO:0007669"/>
    <property type="project" value="UniProtKB-KW"/>
</dbReference>
<dbReference type="PANTHER" id="PTHR33571">
    <property type="entry name" value="SSL8005 PROTEIN"/>
    <property type="match status" value="1"/>
</dbReference>
<evidence type="ECO:0000256" key="6">
    <source>
        <dbReference type="ARBA" id="ARBA00022741"/>
    </source>
</evidence>
<keyword evidence="8" id="KW-0460">Magnesium</keyword>
<sequence length="95" mass="10920">MTDQIKSIQEKVVPILQQADVVRSSLFGSYVRGEETSESDVDILIEFEGKKTLLDLVDLKEKLEHVLGRDVDLITYKSITPRLKSFIEQEEIRIL</sequence>
<gene>
    <name evidence="11" type="ORF">A3D99_01140</name>
</gene>
<evidence type="ECO:0000256" key="1">
    <source>
        <dbReference type="ARBA" id="ARBA00001946"/>
    </source>
</evidence>
<dbReference type="GO" id="GO:0046872">
    <property type="term" value="F:metal ion binding"/>
    <property type="evidence" value="ECO:0007669"/>
    <property type="project" value="UniProtKB-KW"/>
</dbReference>
<evidence type="ECO:0000256" key="2">
    <source>
        <dbReference type="ARBA" id="ARBA00022649"/>
    </source>
</evidence>
<feature type="domain" description="Polymerase nucleotidyl transferase" evidence="10">
    <location>
        <begin position="11"/>
        <end position="90"/>
    </location>
</feature>
<evidence type="ECO:0000313" key="11">
    <source>
        <dbReference type="EMBL" id="OGY35257.1"/>
    </source>
</evidence>
<keyword evidence="4" id="KW-0548">Nucleotidyltransferase</keyword>
<keyword evidence="7" id="KW-0067">ATP-binding</keyword>
<comment type="similarity">
    <text evidence="9">Belongs to the MntA antitoxin family.</text>
</comment>
<dbReference type="Proteomes" id="UP000177528">
    <property type="component" value="Unassembled WGS sequence"/>
</dbReference>
<evidence type="ECO:0000256" key="9">
    <source>
        <dbReference type="ARBA" id="ARBA00038276"/>
    </source>
</evidence>
<reference evidence="11 12" key="1">
    <citation type="journal article" date="2016" name="Nat. Commun.">
        <title>Thousands of microbial genomes shed light on interconnected biogeochemical processes in an aquifer system.</title>
        <authorList>
            <person name="Anantharaman K."/>
            <person name="Brown C.T."/>
            <person name="Hug L.A."/>
            <person name="Sharon I."/>
            <person name="Castelle C.J."/>
            <person name="Probst A.J."/>
            <person name="Thomas B.C."/>
            <person name="Singh A."/>
            <person name="Wilkins M.J."/>
            <person name="Karaoz U."/>
            <person name="Brodie E.L."/>
            <person name="Williams K.H."/>
            <person name="Hubbard S.S."/>
            <person name="Banfield J.F."/>
        </authorList>
    </citation>
    <scope>NUCLEOTIDE SEQUENCE [LARGE SCALE GENOMIC DNA]</scope>
</reference>